<dbReference type="Gene3D" id="1.10.10.10">
    <property type="entry name" value="Winged helix-like DNA-binding domain superfamily/Winged helix DNA-binding domain"/>
    <property type="match status" value="1"/>
</dbReference>
<proteinExistence type="inferred from homology"/>
<keyword evidence="2 8" id="KW-0963">Cytoplasm</keyword>
<dbReference type="Pfam" id="PF01035">
    <property type="entry name" value="DNA_binding_1"/>
    <property type="match status" value="1"/>
</dbReference>
<comment type="miscellaneous">
    <text evidence="8">This enzyme catalyzes only one turnover and therefore is not strictly catalytic. According to one definition, an enzyme is a biocatalyst that acts repeatedly and over many reaction cycles.</text>
</comment>
<dbReference type="EMBL" id="BAABLM010000008">
    <property type="protein sequence ID" value="GAA4682810.1"/>
    <property type="molecule type" value="Genomic_DNA"/>
</dbReference>
<dbReference type="InterPro" id="IPR036631">
    <property type="entry name" value="MGMT_N_sf"/>
</dbReference>
<keyword evidence="5 8" id="KW-0227">DNA damage</keyword>
<keyword evidence="12" id="KW-1185">Reference proteome</keyword>
<comment type="caution">
    <text evidence="11">The sequence shown here is derived from an EMBL/GenBank/DDBJ whole genome shotgun (WGS) entry which is preliminary data.</text>
</comment>
<dbReference type="InterPro" id="IPR014048">
    <property type="entry name" value="MethylDNA_cys_MeTrfase_DNA-bd"/>
</dbReference>
<evidence type="ECO:0000313" key="11">
    <source>
        <dbReference type="EMBL" id="GAA4682810.1"/>
    </source>
</evidence>
<dbReference type="InterPro" id="IPR023546">
    <property type="entry name" value="MGMT"/>
</dbReference>
<keyword evidence="4 8" id="KW-0808">Transferase</keyword>
<evidence type="ECO:0000313" key="12">
    <source>
        <dbReference type="Proteomes" id="UP001501295"/>
    </source>
</evidence>
<keyword evidence="6 8" id="KW-0234">DNA repair</keyword>
<evidence type="ECO:0000259" key="9">
    <source>
        <dbReference type="Pfam" id="PF01035"/>
    </source>
</evidence>
<dbReference type="Proteomes" id="UP001501295">
    <property type="component" value="Unassembled WGS sequence"/>
</dbReference>
<comment type="subcellular location">
    <subcellularLocation>
        <location evidence="8">Cytoplasm</location>
    </subcellularLocation>
</comment>
<dbReference type="SUPFAM" id="SSF46767">
    <property type="entry name" value="Methylated DNA-protein cysteine methyltransferase, C-terminal domain"/>
    <property type="match status" value="1"/>
</dbReference>
<evidence type="ECO:0000256" key="1">
    <source>
        <dbReference type="ARBA" id="ARBA00001286"/>
    </source>
</evidence>
<organism evidence="11 12">
    <name type="scientific">Frondihabitans cladoniiphilus</name>
    <dbReference type="NCBI Taxonomy" id="715785"/>
    <lineage>
        <taxon>Bacteria</taxon>
        <taxon>Bacillati</taxon>
        <taxon>Actinomycetota</taxon>
        <taxon>Actinomycetes</taxon>
        <taxon>Micrococcales</taxon>
        <taxon>Microbacteriaceae</taxon>
        <taxon>Frondihabitans</taxon>
    </lineage>
</organism>
<protein>
    <recommendedName>
        <fullName evidence="8">Methylated-DNA--protein-cysteine methyltransferase</fullName>
        <ecNumber evidence="8">2.1.1.63</ecNumber>
    </recommendedName>
    <alternativeName>
        <fullName evidence="8">6-O-methylguanine-DNA methyltransferase</fullName>
        <shortName evidence="8">MGMT</shortName>
    </alternativeName>
    <alternativeName>
        <fullName evidence="8">O-6-methylguanine-DNA-alkyltransferase</fullName>
    </alternativeName>
</protein>
<dbReference type="HAMAP" id="MF_00772">
    <property type="entry name" value="OGT"/>
    <property type="match status" value="1"/>
</dbReference>
<comment type="similarity">
    <text evidence="8">Belongs to the MGMT family.</text>
</comment>
<evidence type="ECO:0000256" key="7">
    <source>
        <dbReference type="ARBA" id="ARBA00049348"/>
    </source>
</evidence>
<sequence>MSYAVVDSPIGLLTLVVDDSSGGLRALYMENHRHRPEVTTFGTLLEKREAARMLGAVSSQLNEYFAGERSVFDVPTAPVGTPFQLAVWQQLLEIPFGTTRTYGELALRLGNPKAVRAVGLANGRNPLSIVVPCHRVIGASGALTGFGGGIERKEFLLALEGALPGHPALF</sequence>
<feature type="domain" description="Methylated-DNA-[protein]-cysteine S-methyltransferase DNA binding" evidence="9">
    <location>
        <begin position="82"/>
        <end position="162"/>
    </location>
</feature>
<dbReference type="PROSITE" id="PS00374">
    <property type="entry name" value="MGMT"/>
    <property type="match status" value="1"/>
</dbReference>
<reference evidence="12" key="1">
    <citation type="journal article" date="2019" name="Int. J. Syst. Evol. Microbiol.">
        <title>The Global Catalogue of Microorganisms (GCM) 10K type strain sequencing project: providing services to taxonomists for standard genome sequencing and annotation.</title>
        <authorList>
            <consortium name="The Broad Institute Genomics Platform"/>
            <consortium name="The Broad Institute Genome Sequencing Center for Infectious Disease"/>
            <person name="Wu L."/>
            <person name="Ma J."/>
        </authorList>
    </citation>
    <scope>NUCLEOTIDE SEQUENCE [LARGE SCALE GENOMIC DNA]</scope>
    <source>
        <strain evidence="12">JCM 18956</strain>
    </source>
</reference>
<feature type="active site" description="Nucleophile; methyl group acceptor" evidence="8">
    <location>
        <position position="133"/>
    </location>
</feature>
<dbReference type="InterPro" id="IPR001497">
    <property type="entry name" value="MethylDNA_cys_MeTrfase_AS"/>
</dbReference>
<comment type="catalytic activity">
    <reaction evidence="7 8">
        <text>a 6-O-methyl-2'-deoxyguanosine in DNA + L-cysteinyl-[protein] = S-methyl-L-cysteinyl-[protein] + a 2'-deoxyguanosine in DNA</text>
        <dbReference type="Rhea" id="RHEA:24000"/>
        <dbReference type="Rhea" id="RHEA-COMP:10131"/>
        <dbReference type="Rhea" id="RHEA-COMP:10132"/>
        <dbReference type="Rhea" id="RHEA-COMP:11367"/>
        <dbReference type="Rhea" id="RHEA-COMP:11368"/>
        <dbReference type="ChEBI" id="CHEBI:29950"/>
        <dbReference type="ChEBI" id="CHEBI:82612"/>
        <dbReference type="ChEBI" id="CHEBI:85445"/>
        <dbReference type="ChEBI" id="CHEBI:85448"/>
        <dbReference type="EC" id="2.1.1.63"/>
    </reaction>
</comment>
<accession>A0ABP8W9X9</accession>
<keyword evidence="3 8" id="KW-0489">Methyltransferase</keyword>
<dbReference type="Gene3D" id="3.30.160.70">
    <property type="entry name" value="Methylated DNA-protein cysteine methyltransferase domain"/>
    <property type="match status" value="1"/>
</dbReference>
<name>A0ABP8W9X9_9MICO</name>
<dbReference type="NCBIfam" id="TIGR00589">
    <property type="entry name" value="ogt"/>
    <property type="match status" value="1"/>
</dbReference>
<dbReference type="SUPFAM" id="SSF53155">
    <property type="entry name" value="Methylated DNA-protein cysteine methyltransferase domain"/>
    <property type="match status" value="1"/>
</dbReference>
<evidence type="ECO:0000256" key="6">
    <source>
        <dbReference type="ARBA" id="ARBA00023204"/>
    </source>
</evidence>
<evidence type="ECO:0000256" key="8">
    <source>
        <dbReference type="HAMAP-Rule" id="MF_00772"/>
    </source>
</evidence>
<dbReference type="InterPro" id="IPR036388">
    <property type="entry name" value="WH-like_DNA-bd_sf"/>
</dbReference>
<dbReference type="EC" id="2.1.1.63" evidence="8"/>
<comment type="function">
    <text evidence="8">Involved in the cellular defense against the biological effects of O6-methylguanine (O6-MeG) and O4-methylthymine (O4-MeT) in DNA. Repairs the methylated nucleobase in DNA by stoichiometrically transferring the methyl group to a cysteine residue in the enzyme. This is a suicide reaction: the enzyme is irreversibly inactivated.</text>
</comment>
<dbReference type="PANTHER" id="PTHR10815">
    <property type="entry name" value="METHYLATED-DNA--PROTEIN-CYSTEINE METHYLTRANSFERASE"/>
    <property type="match status" value="1"/>
</dbReference>
<evidence type="ECO:0000256" key="5">
    <source>
        <dbReference type="ARBA" id="ARBA00022763"/>
    </source>
</evidence>
<evidence type="ECO:0000256" key="3">
    <source>
        <dbReference type="ARBA" id="ARBA00022603"/>
    </source>
</evidence>
<gene>
    <name evidence="11" type="ORF">GCM10025780_30550</name>
</gene>
<dbReference type="InterPro" id="IPR036217">
    <property type="entry name" value="MethylDNA_cys_MeTrfase_DNAb"/>
</dbReference>
<comment type="catalytic activity">
    <reaction evidence="1 8">
        <text>a 4-O-methyl-thymidine in DNA + L-cysteinyl-[protein] = a thymidine in DNA + S-methyl-L-cysteinyl-[protein]</text>
        <dbReference type="Rhea" id="RHEA:53428"/>
        <dbReference type="Rhea" id="RHEA-COMP:10131"/>
        <dbReference type="Rhea" id="RHEA-COMP:10132"/>
        <dbReference type="Rhea" id="RHEA-COMP:13555"/>
        <dbReference type="Rhea" id="RHEA-COMP:13556"/>
        <dbReference type="ChEBI" id="CHEBI:29950"/>
        <dbReference type="ChEBI" id="CHEBI:82612"/>
        <dbReference type="ChEBI" id="CHEBI:137386"/>
        <dbReference type="ChEBI" id="CHEBI:137387"/>
        <dbReference type="EC" id="2.1.1.63"/>
    </reaction>
</comment>
<evidence type="ECO:0000256" key="2">
    <source>
        <dbReference type="ARBA" id="ARBA00022490"/>
    </source>
</evidence>
<feature type="domain" description="Methylguanine DNA methyltransferase ribonuclease-like" evidence="10">
    <location>
        <begin position="1"/>
        <end position="77"/>
    </location>
</feature>
<dbReference type="Pfam" id="PF02870">
    <property type="entry name" value="Methyltransf_1N"/>
    <property type="match status" value="1"/>
</dbReference>
<evidence type="ECO:0000259" key="10">
    <source>
        <dbReference type="Pfam" id="PF02870"/>
    </source>
</evidence>
<dbReference type="InterPro" id="IPR008332">
    <property type="entry name" value="MethylG_MeTrfase_N"/>
</dbReference>
<dbReference type="RefSeq" id="WP_345376786.1">
    <property type="nucleotide sequence ID" value="NZ_BAABLM010000008.1"/>
</dbReference>
<dbReference type="CDD" id="cd06445">
    <property type="entry name" value="ATase"/>
    <property type="match status" value="1"/>
</dbReference>
<evidence type="ECO:0000256" key="4">
    <source>
        <dbReference type="ARBA" id="ARBA00022679"/>
    </source>
</evidence>
<dbReference type="PANTHER" id="PTHR10815:SF5">
    <property type="entry name" value="METHYLATED-DNA--PROTEIN-CYSTEINE METHYLTRANSFERASE"/>
    <property type="match status" value="1"/>
</dbReference>